<dbReference type="InterPro" id="IPR025875">
    <property type="entry name" value="Leu-rich_rpt_4"/>
</dbReference>
<keyword evidence="2 4" id="KW-0732">Signal</keyword>
<dbReference type="InterPro" id="IPR032675">
    <property type="entry name" value="LRR_dom_sf"/>
</dbReference>
<organism evidence="6 7">
    <name type="scientific">Trichostrongylus colubriformis</name>
    <name type="common">Black scour worm</name>
    <dbReference type="NCBI Taxonomy" id="6319"/>
    <lineage>
        <taxon>Eukaryota</taxon>
        <taxon>Metazoa</taxon>
        <taxon>Ecdysozoa</taxon>
        <taxon>Nematoda</taxon>
        <taxon>Chromadorea</taxon>
        <taxon>Rhabditida</taxon>
        <taxon>Rhabditina</taxon>
        <taxon>Rhabditomorpha</taxon>
        <taxon>Strongyloidea</taxon>
        <taxon>Trichostrongylidae</taxon>
        <taxon>Trichostrongylus</taxon>
    </lineage>
</organism>
<dbReference type="PANTHER" id="PTHR24366:SF96">
    <property type="entry name" value="LEUCINE RICH REPEAT CONTAINING 53"/>
    <property type="match status" value="1"/>
</dbReference>
<feature type="non-terminal residue" evidence="6">
    <location>
        <position position="423"/>
    </location>
</feature>
<dbReference type="SMART" id="SM00369">
    <property type="entry name" value="LRR_TYP"/>
    <property type="match status" value="8"/>
</dbReference>
<evidence type="ECO:0000313" key="6">
    <source>
        <dbReference type="EMBL" id="KAK5983434.1"/>
    </source>
</evidence>
<dbReference type="InterPro" id="IPR000483">
    <property type="entry name" value="Cys-rich_flank_reg_C"/>
</dbReference>
<dbReference type="EMBL" id="WIXE01003992">
    <property type="protein sequence ID" value="KAK5983434.1"/>
    <property type="molecule type" value="Genomic_DNA"/>
</dbReference>
<dbReference type="SMART" id="SM00082">
    <property type="entry name" value="LRRCT"/>
    <property type="match status" value="1"/>
</dbReference>
<evidence type="ECO:0000259" key="5">
    <source>
        <dbReference type="SMART" id="SM00082"/>
    </source>
</evidence>
<dbReference type="AlphaFoldDB" id="A0AAN8J339"/>
<comment type="caution">
    <text evidence="6">The sequence shown here is derived from an EMBL/GenBank/DDBJ whole genome shotgun (WGS) entry which is preliminary data.</text>
</comment>
<dbReference type="Pfam" id="PF12799">
    <property type="entry name" value="LRR_4"/>
    <property type="match status" value="1"/>
</dbReference>
<feature type="chain" id="PRO_5043044849" evidence="4">
    <location>
        <begin position="29"/>
        <end position="423"/>
    </location>
</feature>
<keyword evidence="1" id="KW-0433">Leucine-rich repeat</keyword>
<dbReference type="SUPFAM" id="SSF52058">
    <property type="entry name" value="L domain-like"/>
    <property type="match status" value="1"/>
</dbReference>
<name>A0AAN8J339_TRICO</name>
<evidence type="ECO:0000256" key="2">
    <source>
        <dbReference type="ARBA" id="ARBA00022729"/>
    </source>
</evidence>
<evidence type="ECO:0000256" key="4">
    <source>
        <dbReference type="SAM" id="SignalP"/>
    </source>
</evidence>
<feature type="signal peptide" evidence="4">
    <location>
        <begin position="1"/>
        <end position="28"/>
    </location>
</feature>
<gene>
    <name evidence="6" type="ORF">GCK32_012803</name>
</gene>
<keyword evidence="3" id="KW-0677">Repeat</keyword>
<accession>A0AAN8J339</accession>
<evidence type="ECO:0000256" key="3">
    <source>
        <dbReference type="ARBA" id="ARBA00022737"/>
    </source>
</evidence>
<protein>
    <submittedName>
        <fullName evidence="6">ELRR (Extracellular Leucine-Rich Repeat) ONly</fullName>
    </submittedName>
</protein>
<keyword evidence="7" id="KW-1185">Reference proteome</keyword>
<dbReference type="PANTHER" id="PTHR24366">
    <property type="entry name" value="IG(IMMUNOGLOBULIN) AND LRR(LEUCINE RICH REPEAT) DOMAINS"/>
    <property type="match status" value="1"/>
</dbReference>
<dbReference type="InterPro" id="IPR003591">
    <property type="entry name" value="Leu-rich_rpt_typical-subtyp"/>
</dbReference>
<feature type="domain" description="LRRCT" evidence="5">
    <location>
        <begin position="369"/>
        <end position="418"/>
    </location>
</feature>
<dbReference type="InterPro" id="IPR001611">
    <property type="entry name" value="Leu-rich_rpt"/>
</dbReference>
<proteinExistence type="predicted"/>
<reference evidence="6 7" key="1">
    <citation type="submission" date="2019-10" db="EMBL/GenBank/DDBJ databases">
        <title>Assembly and Annotation for the nematode Trichostrongylus colubriformis.</title>
        <authorList>
            <person name="Martin J."/>
        </authorList>
    </citation>
    <scope>NUCLEOTIDE SEQUENCE [LARGE SCALE GENOMIC DNA]</scope>
    <source>
        <strain evidence="6">G859</strain>
        <tissue evidence="6">Whole worm</tissue>
    </source>
</reference>
<dbReference type="Pfam" id="PF13855">
    <property type="entry name" value="LRR_8"/>
    <property type="match status" value="1"/>
</dbReference>
<dbReference type="Gene3D" id="3.80.10.10">
    <property type="entry name" value="Ribonuclease Inhibitor"/>
    <property type="match status" value="1"/>
</dbReference>
<evidence type="ECO:0000313" key="7">
    <source>
        <dbReference type="Proteomes" id="UP001331761"/>
    </source>
</evidence>
<evidence type="ECO:0000256" key="1">
    <source>
        <dbReference type="ARBA" id="ARBA00022614"/>
    </source>
</evidence>
<sequence>MCCTMVNRGVFLQLLLLVAFVFIPGLSSVGKGTDKQLLSNESGWLACDGTETEACHCEQEEINCDNVVFEDESSLRTANLDIANKSFRVEKATFRENSISSLRQNAILPGHQGTVRELDFSHNRIVHIESGTFTPFRALNKLFLSNNKLNRLNRDQFLGLNALHQLALDNNKITSLQDGVFEHLVNLRRLVLDGNKIKFRKGMFEGLENLEELSMDNCDIKDLDPDVFETIPSLKKLSLRGNPFTDVPRAINSLKKLEYLDISNTNIAELHAEFLKDNHVLKQFYISNMPYLYSVQDCAFCGFERLERVYMNNCTKLQEIHPNAFGWSTLTAGKVTALTHFYVENCNLRTLSEDVLPWDTVTELGVGGNPWNCTCEIAFMLEDEYFSYEYSNTLPRCATPPELQGHLLIQVAHVEACDSMASL</sequence>
<dbReference type="Proteomes" id="UP001331761">
    <property type="component" value="Unassembled WGS sequence"/>
</dbReference>